<evidence type="ECO:0000256" key="2">
    <source>
        <dbReference type="SAM" id="SignalP"/>
    </source>
</evidence>
<name>C3ZK24_BRAFL</name>
<keyword evidence="1" id="KW-0812">Transmembrane</keyword>
<keyword evidence="2" id="KW-0732">Signal</keyword>
<feature type="chain" id="PRO_5002936925" evidence="2">
    <location>
        <begin position="23"/>
        <end position="387"/>
    </location>
</feature>
<dbReference type="AlphaFoldDB" id="C3ZK24"/>
<keyword evidence="1" id="KW-1133">Transmembrane helix</keyword>
<sequence>MTRMFQMFAFVVVHSSFVGAHAARDGTARHAIRHANGAIHAAGDGTAGHTIRHANGATHAAGDGTARYAIRHANGATHAARDGTAGHVIRHANGATHAAGDGTAGHVIRHANGATHAAGDGTAGHAIRHANGAIHAAGDGTAGHTIRHANGAIHAAGDGTAGHTILHANGAIHGRQKMLTISVPNATQAAQKPAKNEGLFSTQFYATTSKAMGQSHTLFNSADKISSQFCPTFCCHLNISCFYNTQHRADYACVDGSPSRDVTCDITQSAPSERKKYWKRVMHMRTPITSVCVSETLNNQTDYKLHCHIRDIQDFTYSIGGVYNRSAWYPGHESVWGRPCLVFIHVNTTYPELEPVIDKAMAYIGIIALVGFVGFICVLARHRDGDK</sequence>
<protein>
    <submittedName>
        <fullName evidence="3">Uncharacterized protein</fullName>
    </submittedName>
</protein>
<keyword evidence="1" id="KW-0472">Membrane</keyword>
<accession>C3ZK24</accession>
<gene>
    <name evidence="3" type="ORF">BRAFLDRAFT_108720</name>
</gene>
<evidence type="ECO:0000256" key="1">
    <source>
        <dbReference type="SAM" id="Phobius"/>
    </source>
</evidence>
<dbReference type="EMBL" id="GG666635">
    <property type="protein sequence ID" value="EEN47122.1"/>
    <property type="molecule type" value="Genomic_DNA"/>
</dbReference>
<feature type="transmembrane region" description="Helical" evidence="1">
    <location>
        <begin position="360"/>
        <end position="380"/>
    </location>
</feature>
<reference evidence="3" key="1">
    <citation type="journal article" date="2008" name="Nature">
        <title>The amphioxus genome and the evolution of the chordate karyotype.</title>
        <authorList>
            <consortium name="US DOE Joint Genome Institute (JGI-PGF)"/>
            <person name="Putnam N.H."/>
            <person name="Butts T."/>
            <person name="Ferrier D.E.K."/>
            <person name="Furlong R.F."/>
            <person name="Hellsten U."/>
            <person name="Kawashima T."/>
            <person name="Robinson-Rechavi M."/>
            <person name="Shoguchi E."/>
            <person name="Terry A."/>
            <person name="Yu J.-K."/>
            <person name="Benito-Gutierrez E.L."/>
            <person name="Dubchak I."/>
            <person name="Garcia-Fernandez J."/>
            <person name="Gibson-Brown J.J."/>
            <person name="Grigoriev I.V."/>
            <person name="Horton A.C."/>
            <person name="de Jong P.J."/>
            <person name="Jurka J."/>
            <person name="Kapitonov V.V."/>
            <person name="Kohara Y."/>
            <person name="Kuroki Y."/>
            <person name="Lindquist E."/>
            <person name="Lucas S."/>
            <person name="Osoegawa K."/>
            <person name="Pennacchio L.A."/>
            <person name="Salamov A.A."/>
            <person name="Satou Y."/>
            <person name="Sauka-Spengler T."/>
            <person name="Schmutz J."/>
            <person name="Shin-I T."/>
            <person name="Toyoda A."/>
            <person name="Bronner-Fraser M."/>
            <person name="Fujiyama A."/>
            <person name="Holland L.Z."/>
            <person name="Holland P.W.H."/>
            <person name="Satoh N."/>
            <person name="Rokhsar D.S."/>
        </authorList>
    </citation>
    <scope>NUCLEOTIDE SEQUENCE [LARGE SCALE GENOMIC DNA]</scope>
    <source>
        <strain evidence="3">S238N-H82</strain>
        <tissue evidence="3">Testes</tissue>
    </source>
</reference>
<feature type="signal peptide" evidence="2">
    <location>
        <begin position="1"/>
        <end position="22"/>
    </location>
</feature>
<dbReference type="InParanoid" id="C3ZK24"/>
<evidence type="ECO:0000313" key="3">
    <source>
        <dbReference type="EMBL" id="EEN47122.1"/>
    </source>
</evidence>
<proteinExistence type="predicted"/>
<organism>
    <name type="scientific">Branchiostoma floridae</name>
    <name type="common">Florida lancelet</name>
    <name type="synonym">Amphioxus</name>
    <dbReference type="NCBI Taxonomy" id="7739"/>
    <lineage>
        <taxon>Eukaryota</taxon>
        <taxon>Metazoa</taxon>
        <taxon>Chordata</taxon>
        <taxon>Cephalochordata</taxon>
        <taxon>Leptocardii</taxon>
        <taxon>Amphioxiformes</taxon>
        <taxon>Branchiostomatidae</taxon>
        <taxon>Branchiostoma</taxon>
    </lineage>
</organism>